<dbReference type="SMART" id="SM00950">
    <property type="entry name" value="Piwi"/>
    <property type="match status" value="1"/>
</dbReference>
<dbReference type="STRING" id="658196.A0A397TF17"/>
<evidence type="ECO:0000313" key="2">
    <source>
        <dbReference type="EMBL" id="RIA93561.1"/>
    </source>
</evidence>
<dbReference type="SUPFAM" id="SSF101690">
    <property type="entry name" value="PAZ domain"/>
    <property type="match status" value="1"/>
</dbReference>
<evidence type="ECO:0000313" key="3">
    <source>
        <dbReference type="Proteomes" id="UP000265703"/>
    </source>
</evidence>
<dbReference type="InterPro" id="IPR014811">
    <property type="entry name" value="ArgoL1"/>
</dbReference>
<dbReference type="Proteomes" id="UP000265703">
    <property type="component" value="Unassembled WGS sequence"/>
</dbReference>
<dbReference type="InterPro" id="IPR003165">
    <property type="entry name" value="Piwi"/>
</dbReference>
<dbReference type="AlphaFoldDB" id="A0A397TF17"/>
<gene>
    <name evidence="2" type="ORF">C1645_874012</name>
</gene>
<dbReference type="InterPro" id="IPR036397">
    <property type="entry name" value="RNaseH_sf"/>
</dbReference>
<sequence length="663" mass="76369">MDYFTIALLSNFVKRNGLGHQGRQIKVRTNYFEIKSLPNSDIHHYNIIMMPEVPPALNRKIFKQQNFLERHFGGRPVYDGRRNIYTHRQLPFGDATVFKVLMASNVLIHHKPLMLYNRIGDSIYVNQGSQPLYGPNILNYQQNMYMQQFGLQVSDAMIEVSARVLPVPPARLISFQRMDSTHLYYNLQDEIKMSLRQSWVKAGNLARSQPDIRGKYMFAAKKQYCANVCLKINVKLGDSKASRYAASIRFQISRQEVIADLAGMVKKQLKTFYQTFGRKSELACKSLDEQFMPRLTFVVVHPVGNKDSDRTSNCLPGTVITHPFEFNFYLQSHPGLQGTSRPAHYHVSFDENGFNTNSLQTLSYNLCYNFARCTRAYYARLVCKRARTKCSEEVPPALNIKIFQTAVELFRTSDFSGIRPVYDGRRNIYTANPLPFGNIDVTIPEDDGVLADSRLLYGGIEVWRGYFQSIRPTPGKIMINIDLHTTAFYESASQTKFEIDDKQKNAATYYQETYNKRLQYPFFPCVVQWKNKCYLRKLNDKQIANSLKFNCQPPNIRANKITQGPIILNYQQNEYLVYSERDNPQQDVQKFLRELIIMSRCHYMPKLNVCGVATQYILGKHMFAAKKQYCANICLKINVKSGGASVTHPAPGEMVKEQLKSFI</sequence>
<dbReference type="Gene3D" id="3.30.420.10">
    <property type="entry name" value="Ribonuclease H-like superfamily/Ribonuclease H"/>
    <property type="match status" value="2"/>
</dbReference>
<reference evidence="2 3" key="1">
    <citation type="submission" date="2018-06" db="EMBL/GenBank/DDBJ databases">
        <title>Comparative genomics reveals the genomic features of Rhizophagus irregularis, R. cerebriforme, R. diaphanum and Gigaspora rosea, and their symbiotic lifestyle signature.</title>
        <authorList>
            <person name="Morin E."/>
            <person name="San Clemente H."/>
            <person name="Chen E.C.H."/>
            <person name="De La Providencia I."/>
            <person name="Hainaut M."/>
            <person name="Kuo A."/>
            <person name="Kohler A."/>
            <person name="Murat C."/>
            <person name="Tang N."/>
            <person name="Roy S."/>
            <person name="Loubradou J."/>
            <person name="Henrissat B."/>
            <person name="Grigoriev I.V."/>
            <person name="Corradi N."/>
            <person name="Roux C."/>
            <person name="Martin F.M."/>
        </authorList>
    </citation>
    <scope>NUCLEOTIDE SEQUENCE [LARGE SCALE GENOMIC DNA]</scope>
    <source>
        <strain evidence="2 3">DAOM 227022</strain>
    </source>
</reference>
<keyword evidence="3" id="KW-1185">Reference proteome</keyword>
<organism evidence="2 3">
    <name type="scientific">Glomus cerebriforme</name>
    <dbReference type="NCBI Taxonomy" id="658196"/>
    <lineage>
        <taxon>Eukaryota</taxon>
        <taxon>Fungi</taxon>
        <taxon>Fungi incertae sedis</taxon>
        <taxon>Mucoromycota</taxon>
        <taxon>Glomeromycotina</taxon>
        <taxon>Glomeromycetes</taxon>
        <taxon>Glomerales</taxon>
        <taxon>Glomeraceae</taxon>
        <taxon>Glomus</taxon>
    </lineage>
</organism>
<dbReference type="InterPro" id="IPR032474">
    <property type="entry name" value="Argonaute_N"/>
</dbReference>
<dbReference type="Pfam" id="PF08699">
    <property type="entry name" value="ArgoL1"/>
    <property type="match status" value="1"/>
</dbReference>
<dbReference type="OrthoDB" id="10252740at2759"/>
<dbReference type="EMBL" id="QKYT01000101">
    <property type="protein sequence ID" value="RIA93561.1"/>
    <property type="molecule type" value="Genomic_DNA"/>
</dbReference>
<dbReference type="PROSITE" id="PS50822">
    <property type="entry name" value="PIWI"/>
    <property type="match status" value="1"/>
</dbReference>
<dbReference type="Gene3D" id="2.170.260.10">
    <property type="entry name" value="paz domain"/>
    <property type="match status" value="1"/>
</dbReference>
<proteinExistence type="predicted"/>
<name>A0A397TF17_9GLOM</name>
<dbReference type="InterPro" id="IPR036085">
    <property type="entry name" value="PAZ_dom_sf"/>
</dbReference>
<evidence type="ECO:0000259" key="1">
    <source>
        <dbReference type="PROSITE" id="PS50822"/>
    </source>
</evidence>
<accession>A0A397TF17</accession>
<dbReference type="GO" id="GO:0003676">
    <property type="term" value="F:nucleic acid binding"/>
    <property type="evidence" value="ECO:0007669"/>
    <property type="project" value="InterPro"/>
</dbReference>
<dbReference type="SUPFAM" id="SSF53098">
    <property type="entry name" value="Ribonuclease H-like"/>
    <property type="match status" value="1"/>
</dbReference>
<comment type="caution">
    <text evidence="2">The sequence shown here is derived from an EMBL/GenBank/DDBJ whole genome shotgun (WGS) entry which is preliminary data.</text>
</comment>
<protein>
    <recommendedName>
        <fullName evidence="1">Piwi domain-containing protein</fullName>
    </recommendedName>
</protein>
<dbReference type="InterPro" id="IPR012337">
    <property type="entry name" value="RNaseH-like_sf"/>
</dbReference>
<dbReference type="Pfam" id="PF02171">
    <property type="entry name" value="Piwi"/>
    <property type="match status" value="1"/>
</dbReference>
<dbReference type="InterPro" id="IPR032472">
    <property type="entry name" value="ArgoL2"/>
</dbReference>
<dbReference type="Gene3D" id="3.40.50.2300">
    <property type="match status" value="1"/>
</dbReference>
<dbReference type="Pfam" id="PF16488">
    <property type="entry name" value="ArgoL2"/>
    <property type="match status" value="1"/>
</dbReference>
<feature type="domain" description="Piwi" evidence="1">
    <location>
        <begin position="320"/>
        <end position="381"/>
    </location>
</feature>
<dbReference type="PANTHER" id="PTHR22891">
    <property type="entry name" value="EUKARYOTIC TRANSLATION INITIATION FACTOR 2C"/>
    <property type="match status" value="1"/>
</dbReference>
<dbReference type="SMART" id="SM01163">
    <property type="entry name" value="DUF1785"/>
    <property type="match status" value="1"/>
</dbReference>
<dbReference type="Pfam" id="PF16486">
    <property type="entry name" value="ArgoN"/>
    <property type="match status" value="2"/>
</dbReference>